<gene>
    <name evidence="2" type="ordered locus">MTR_5g035830</name>
    <name evidence="3" type="ORF">MtrunA17_Chr5g0414521</name>
</gene>
<dbReference type="HOGENOM" id="CLU_2641873_0_0_1"/>
<dbReference type="Gramene" id="rna30278">
    <property type="protein sequence ID" value="RHN55144.1"/>
    <property type="gene ID" value="gene30278"/>
</dbReference>
<dbReference type="EMBL" id="PSQE01000005">
    <property type="protein sequence ID" value="RHN55144.1"/>
    <property type="molecule type" value="Genomic_DNA"/>
</dbReference>
<keyword evidence="5" id="KW-1185">Reference proteome</keyword>
<dbReference type="Proteomes" id="UP000002051">
    <property type="component" value="Chromosome 5"/>
</dbReference>
<dbReference type="EnsemblPlants" id="AES96332">
    <property type="protein sequence ID" value="AES96332"/>
    <property type="gene ID" value="MTR_5g035830"/>
</dbReference>
<sequence>MTTVVSGDGNKSSREEDSSSDSVSTALVPVAPSHFTLKNIASQIDLLDILIVAGVGTVTLSKPGNCSTGFANPGYVT</sequence>
<organism evidence="2 5">
    <name type="scientific">Medicago truncatula</name>
    <name type="common">Barrel medic</name>
    <name type="synonym">Medicago tribuloides</name>
    <dbReference type="NCBI Taxonomy" id="3880"/>
    <lineage>
        <taxon>Eukaryota</taxon>
        <taxon>Viridiplantae</taxon>
        <taxon>Streptophyta</taxon>
        <taxon>Embryophyta</taxon>
        <taxon>Tracheophyta</taxon>
        <taxon>Spermatophyta</taxon>
        <taxon>Magnoliopsida</taxon>
        <taxon>eudicotyledons</taxon>
        <taxon>Gunneridae</taxon>
        <taxon>Pentapetalae</taxon>
        <taxon>rosids</taxon>
        <taxon>fabids</taxon>
        <taxon>Fabales</taxon>
        <taxon>Fabaceae</taxon>
        <taxon>Papilionoideae</taxon>
        <taxon>50 kb inversion clade</taxon>
        <taxon>NPAAA clade</taxon>
        <taxon>Hologalegina</taxon>
        <taxon>IRL clade</taxon>
        <taxon>Trifolieae</taxon>
        <taxon>Medicago</taxon>
    </lineage>
</organism>
<protein>
    <submittedName>
        <fullName evidence="2 4">Uncharacterized protein</fullName>
    </submittedName>
</protein>
<reference evidence="4" key="3">
    <citation type="submission" date="2015-04" db="UniProtKB">
        <authorList>
            <consortium name="EnsemblPlants"/>
        </authorList>
    </citation>
    <scope>IDENTIFICATION</scope>
    <source>
        <strain evidence="4">cv. Jemalong A17</strain>
    </source>
</reference>
<reference evidence="3" key="4">
    <citation type="journal article" date="2018" name="Nat. Plants">
        <title>Whole-genome landscape of Medicago truncatula symbiotic genes.</title>
        <authorList>
            <person name="Pecrix Y."/>
            <person name="Gamas P."/>
            <person name="Carrere S."/>
        </authorList>
    </citation>
    <scope>NUCLEOTIDE SEQUENCE</scope>
    <source>
        <tissue evidence="3">Leaves</tissue>
    </source>
</reference>
<proteinExistence type="predicted"/>
<dbReference type="PaxDb" id="3880-AES96332"/>
<name>G7K487_MEDTR</name>
<evidence type="ECO:0000256" key="1">
    <source>
        <dbReference type="SAM" id="MobiDB-lite"/>
    </source>
</evidence>
<evidence type="ECO:0000313" key="5">
    <source>
        <dbReference type="Proteomes" id="UP000002051"/>
    </source>
</evidence>
<dbReference type="EMBL" id="CM001221">
    <property type="protein sequence ID" value="AES96332.1"/>
    <property type="molecule type" value="Genomic_DNA"/>
</dbReference>
<reference evidence="2 5" key="1">
    <citation type="journal article" date="2011" name="Nature">
        <title>The Medicago genome provides insight into the evolution of rhizobial symbioses.</title>
        <authorList>
            <person name="Young N.D."/>
            <person name="Debelle F."/>
            <person name="Oldroyd G.E."/>
            <person name="Geurts R."/>
            <person name="Cannon S.B."/>
            <person name="Udvardi M.K."/>
            <person name="Benedito V.A."/>
            <person name="Mayer K.F."/>
            <person name="Gouzy J."/>
            <person name="Schoof H."/>
            <person name="Van de Peer Y."/>
            <person name="Proost S."/>
            <person name="Cook D.R."/>
            <person name="Meyers B.C."/>
            <person name="Spannagl M."/>
            <person name="Cheung F."/>
            <person name="De Mita S."/>
            <person name="Krishnakumar V."/>
            <person name="Gundlach H."/>
            <person name="Zhou S."/>
            <person name="Mudge J."/>
            <person name="Bharti A.K."/>
            <person name="Murray J.D."/>
            <person name="Naoumkina M.A."/>
            <person name="Rosen B."/>
            <person name="Silverstein K.A."/>
            <person name="Tang H."/>
            <person name="Rombauts S."/>
            <person name="Zhao P.X."/>
            <person name="Zhou P."/>
            <person name="Barbe V."/>
            <person name="Bardou P."/>
            <person name="Bechner M."/>
            <person name="Bellec A."/>
            <person name="Berger A."/>
            <person name="Berges H."/>
            <person name="Bidwell S."/>
            <person name="Bisseling T."/>
            <person name="Choisne N."/>
            <person name="Couloux A."/>
            <person name="Denny R."/>
            <person name="Deshpande S."/>
            <person name="Dai X."/>
            <person name="Doyle J.J."/>
            <person name="Dudez A.M."/>
            <person name="Farmer A.D."/>
            <person name="Fouteau S."/>
            <person name="Franken C."/>
            <person name="Gibelin C."/>
            <person name="Gish J."/>
            <person name="Goldstein S."/>
            <person name="Gonzalez A.J."/>
            <person name="Green P.J."/>
            <person name="Hallab A."/>
            <person name="Hartog M."/>
            <person name="Hua A."/>
            <person name="Humphray S.J."/>
            <person name="Jeong D.H."/>
            <person name="Jing Y."/>
            <person name="Jocker A."/>
            <person name="Kenton S.M."/>
            <person name="Kim D.J."/>
            <person name="Klee K."/>
            <person name="Lai H."/>
            <person name="Lang C."/>
            <person name="Lin S."/>
            <person name="Macmil S.L."/>
            <person name="Magdelenat G."/>
            <person name="Matthews L."/>
            <person name="McCorrison J."/>
            <person name="Monaghan E.L."/>
            <person name="Mun J.H."/>
            <person name="Najar F.Z."/>
            <person name="Nicholson C."/>
            <person name="Noirot C."/>
            <person name="O'Bleness M."/>
            <person name="Paule C.R."/>
            <person name="Poulain J."/>
            <person name="Prion F."/>
            <person name="Qin B."/>
            <person name="Qu C."/>
            <person name="Retzel E.F."/>
            <person name="Riddle C."/>
            <person name="Sallet E."/>
            <person name="Samain S."/>
            <person name="Samson N."/>
            <person name="Sanders I."/>
            <person name="Saurat O."/>
            <person name="Scarpelli C."/>
            <person name="Schiex T."/>
            <person name="Segurens B."/>
            <person name="Severin A.J."/>
            <person name="Sherrier D.J."/>
            <person name="Shi R."/>
            <person name="Sims S."/>
            <person name="Singer S.R."/>
            <person name="Sinharoy S."/>
            <person name="Sterck L."/>
            <person name="Viollet A."/>
            <person name="Wang B.B."/>
            <person name="Wang K."/>
            <person name="Wang M."/>
            <person name="Wang X."/>
            <person name="Warfsmann J."/>
            <person name="Weissenbach J."/>
            <person name="White D.D."/>
            <person name="White J.D."/>
            <person name="Wiley G.B."/>
            <person name="Wincker P."/>
            <person name="Xing Y."/>
            <person name="Yang L."/>
            <person name="Yao Z."/>
            <person name="Ying F."/>
            <person name="Zhai J."/>
            <person name="Zhou L."/>
            <person name="Zuber A."/>
            <person name="Denarie J."/>
            <person name="Dixon R.A."/>
            <person name="May G.D."/>
            <person name="Schwartz D.C."/>
            <person name="Rogers J."/>
            <person name="Quetier F."/>
            <person name="Town C.D."/>
            <person name="Roe B.A."/>
        </authorList>
    </citation>
    <scope>NUCLEOTIDE SEQUENCE [LARGE SCALE GENOMIC DNA]</scope>
    <source>
        <strain evidence="2">A17</strain>
        <strain evidence="4 5">cv. Jemalong A17</strain>
    </source>
</reference>
<dbReference type="AlphaFoldDB" id="G7K487"/>
<reference evidence="2 5" key="2">
    <citation type="journal article" date="2014" name="BMC Genomics">
        <title>An improved genome release (version Mt4.0) for the model legume Medicago truncatula.</title>
        <authorList>
            <person name="Tang H."/>
            <person name="Krishnakumar V."/>
            <person name="Bidwell S."/>
            <person name="Rosen B."/>
            <person name="Chan A."/>
            <person name="Zhou S."/>
            <person name="Gentzbittel L."/>
            <person name="Childs K.L."/>
            <person name="Yandell M."/>
            <person name="Gundlach H."/>
            <person name="Mayer K.F."/>
            <person name="Schwartz D.C."/>
            <person name="Town C.D."/>
        </authorList>
    </citation>
    <scope>GENOME REANNOTATION</scope>
    <source>
        <strain evidence="4 5">cv. Jemalong A17</strain>
    </source>
</reference>
<dbReference type="Proteomes" id="UP000265566">
    <property type="component" value="Chromosome 5"/>
</dbReference>
<evidence type="ECO:0000313" key="3">
    <source>
        <dbReference type="EMBL" id="RHN55144.1"/>
    </source>
</evidence>
<evidence type="ECO:0000313" key="4">
    <source>
        <dbReference type="EnsemblPlants" id="AES96332"/>
    </source>
</evidence>
<feature type="region of interest" description="Disordered" evidence="1">
    <location>
        <begin position="1"/>
        <end position="24"/>
    </location>
</feature>
<accession>G7K487</accession>
<evidence type="ECO:0000313" key="2">
    <source>
        <dbReference type="EMBL" id="AES96332.1"/>
    </source>
</evidence>